<keyword evidence="2" id="KW-1185">Reference proteome</keyword>
<dbReference type="EMBL" id="VSRR010002094">
    <property type="protein sequence ID" value="MPC29570.1"/>
    <property type="molecule type" value="Genomic_DNA"/>
</dbReference>
<protein>
    <submittedName>
        <fullName evidence="1">Uncharacterized protein</fullName>
    </submittedName>
</protein>
<sequence>MQALAWTTDVRGMMIPPPSQRGIFIIIRSSLFLTTNDVLQSTTGTSWDWTSKRLPGQEVWERLTCDPLAGHPNHQYPAGRGKLGSAVSTLKALSLNRQY</sequence>
<evidence type="ECO:0000313" key="2">
    <source>
        <dbReference type="Proteomes" id="UP000324222"/>
    </source>
</evidence>
<dbReference type="AlphaFoldDB" id="A0A5B7E6D1"/>
<gene>
    <name evidence="1" type="ORF">E2C01_022811</name>
</gene>
<dbReference type="Proteomes" id="UP000324222">
    <property type="component" value="Unassembled WGS sequence"/>
</dbReference>
<name>A0A5B7E6D1_PORTR</name>
<evidence type="ECO:0000313" key="1">
    <source>
        <dbReference type="EMBL" id="MPC29570.1"/>
    </source>
</evidence>
<proteinExistence type="predicted"/>
<organism evidence="1 2">
    <name type="scientific">Portunus trituberculatus</name>
    <name type="common">Swimming crab</name>
    <name type="synonym">Neptunus trituberculatus</name>
    <dbReference type="NCBI Taxonomy" id="210409"/>
    <lineage>
        <taxon>Eukaryota</taxon>
        <taxon>Metazoa</taxon>
        <taxon>Ecdysozoa</taxon>
        <taxon>Arthropoda</taxon>
        <taxon>Crustacea</taxon>
        <taxon>Multicrustacea</taxon>
        <taxon>Malacostraca</taxon>
        <taxon>Eumalacostraca</taxon>
        <taxon>Eucarida</taxon>
        <taxon>Decapoda</taxon>
        <taxon>Pleocyemata</taxon>
        <taxon>Brachyura</taxon>
        <taxon>Eubrachyura</taxon>
        <taxon>Portunoidea</taxon>
        <taxon>Portunidae</taxon>
        <taxon>Portuninae</taxon>
        <taxon>Portunus</taxon>
    </lineage>
</organism>
<reference evidence="1 2" key="1">
    <citation type="submission" date="2019-05" db="EMBL/GenBank/DDBJ databases">
        <title>Another draft genome of Portunus trituberculatus and its Hox gene families provides insights of decapod evolution.</title>
        <authorList>
            <person name="Jeong J.-H."/>
            <person name="Song I."/>
            <person name="Kim S."/>
            <person name="Choi T."/>
            <person name="Kim D."/>
            <person name="Ryu S."/>
            <person name="Kim W."/>
        </authorList>
    </citation>
    <scope>NUCLEOTIDE SEQUENCE [LARGE SCALE GENOMIC DNA]</scope>
    <source>
        <tissue evidence="1">Muscle</tissue>
    </source>
</reference>
<accession>A0A5B7E6D1</accession>
<comment type="caution">
    <text evidence="1">The sequence shown here is derived from an EMBL/GenBank/DDBJ whole genome shotgun (WGS) entry which is preliminary data.</text>
</comment>